<keyword evidence="1 2" id="KW-0732">Signal</keyword>
<feature type="signal peptide" evidence="2">
    <location>
        <begin position="1"/>
        <end position="23"/>
    </location>
</feature>
<feature type="chain" id="PRO_5014762752" description="Expansin-like EG45 domain-containing protein" evidence="2">
    <location>
        <begin position="24"/>
        <end position="235"/>
    </location>
</feature>
<gene>
    <name evidence="3" type="ORF">PCANC_17665</name>
</gene>
<dbReference type="InterPro" id="IPR036908">
    <property type="entry name" value="RlpA-like_sf"/>
</dbReference>
<dbReference type="InterPro" id="IPR036749">
    <property type="entry name" value="Expansin_CBD_sf"/>
</dbReference>
<evidence type="ECO:0000256" key="1">
    <source>
        <dbReference type="ARBA" id="ARBA00022729"/>
    </source>
</evidence>
<dbReference type="OrthoDB" id="623670at2759"/>
<organism evidence="3 4">
    <name type="scientific">Puccinia coronata f. sp. avenae</name>
    <dbReference type="NCBI Taxonomy" id="200324"/>
    <lineage>
        <taxon>Eukaryota</taxon>
        <taxon>Fungi</taxon>
        <taxon>Dikarya</taxon>
        <taxon>Basidiomycota</taxon>
        <taxon>Pucciniomycotina</taxon>
        <taxon>Pucciniomycetes</taxon>
        <taxon>Pucciniales</taxon>
        <taxon>Pucciniaceae</taxon>
        <taxon>Puccinia</taxon>
    </lineage>
</organism>
<dbReference type="STRING" id="200324.A0A2N5SFV4"/>
<keyword evidence="4" id="KW-1185">Reference proteome</keyword>
<name>A0A2N5SFV4_9BASI</name>
<evidence type="ECO:0008006" key="5">
    <source>
        <dbReference type="Google" id="ProtNLM"/>
    </source>
</evidence>
<comment type="caution">
    <text evidence="3">The sequence shown here is derived from an EMBL/GenBank/DDBJ whole genome shotgun (WGS) entry which is preliminary data.</text>
</comment>
<evidence type="ECO:0000256" key="2">
    <source>
        <dbReference type="SAM" id="SignalP"/>
    </source>
</evidence>
<dbReference type="AlphaFoldDB" id="A0A2N5SFV4"/>
<protein>
    <recommendedName>
        <fullName evidence="5">Expansin-like EG45 domain-containing protein</fullName>
    </recommendedName>
</protein>
<dbReference type="EMBL" id="PGCJ01000995">
    <property type="protein sequence ID" value="PLW12065.1"/>
    <property type="molecule type" value="Genomic_DNA"/>
</dbReference>
<sequence>MPRFFLSPWSLYLVCLFAKFGHAAGPPEPGQTFTNVQGTFWNRATFAGSCLLQTYQQPHNLEYVAVAKDLNGRAEYCGACIQVTPLSGKRAPVVAVVSSYCADCPPGALDMPQTMYNRLIGDGPRRPGVGRFNWEVVVCPFAREKPEIINKQGASKFHVSILIADASLPIARVEIQSAGKWFQAHKTAYNCWEIPNQPVLSDRVNLKVTCSNSHTFVLNNLNPANISPIKAPSNC</sequence>
<dbReference type="PANTHER" id="PTHR31836:SF21">
    <property type="entry name" value="EXPANSIN-LIKE PROTEIN 7"/>
    <property type="match status" value="1"/>
</dbReference>
<evidence type="ECO:0000313" key="4">
    <source>
        <dbReference type="Proteomes" id="UP000235388"/>
    </source>
</evidence>
<dbReference type="Proteomes" id="UP000235388">
    <property type="component" value="Unassembled WGS sequence"/>
</dbReference>
<reference evidence="3 4" key="1">
    <citation type="submission" date="2017-11" db="EMBL/GenBank/DDBJ databases">
        <title>De novo assembly and phasing of dikaryotic genomes from two isolates of Puccinia coronata f. sp. avenae, the causal agent of oat crown rust.</title>
        <authorList>
            <person name="Miller M.E."/>
            <person name="Zhang Y."/>
            <person name="Omidvar V."/>
            <person name="Sperschneider J."/>
            <person name="Schwessinger B."/>
            <person name="Raley C."/>
            <person name="Palmer J.M."/>
            <person name="Garnica D."/>
            <person name="Upadhyaya N."/>
            <person name="Rathjen J."/>
            <person name="Taylor J.M."/>
            <person name="Park R.F."/>
            <person name="Dodds P.N."/>
            <person name="Hirsch C.D."/>
            <person name="Kianian S.F."/>
            <person name="Figueroa M."/>
        </authorList>
    </citation>
    <scope>NUCLEOTIDE SEQUENCE [LARGE SCALE GENOMIC DNA]</scope>
    <source>
        <strain evidence="3">12NC29</strain>
    </source>
</reference>
<dbReference type="SUPFAM" id="SSF49590">
    <property type="entry name" value="PHL pollen allergen"/>
    <property type="match status" value="1"/>
</dbReference>
<evidence type="ECO:0000313" key="3">
    <source>
        <dbReference type="EMBL" id="PLW12065.1"/>
    </source>
</evidence>
<dbReference type="PANTHER" id="PTHR31836">
    <property type="match status" value="1"/>
</dbReference>
<proteinExistence type="predicted"/>
<dbReference type="InterPro" id="IPR051477">
    <property type="entry name" value="Expansin_CellWall"/>
</dbReference>
<accession>A0A2N5SFV4</accession>
<dbReference type="Gene3D" id="2.40.40.10">
    <property type="entry name" value="RlpA-like domain"/>
    <property type="match status" value="1"/>
</dbReference>
<dbReference type="Gene3D" id="2.60.40.760">
    <property type="entry name" value="Expansin, cellulose-binding-like domain"/>
    <property type="match status" value="1"/>
</dbReference>
<dbReference type="SUPFAM" id="SSF50685">
    <property type="entry name" value="Barwin-like endoglucanases"/>
    <property type="match status" value="1"/>
</dbReference>